<feature type="compositionally biased region" description="Basic residues" evidence="6">
    <location>
        <begin position="1"/>
        <end position="10"/>
    </location>
</feature>
<evidence type="ECO:0000256" key="6">
    <source>
        <dbReference type="SAM" id="MobiDB-lite"/>
    </source>
</evidence>
<dbReference type="InterPro" id="IPR000832">
    <property type="entry name" value="GPCR_2_secretin-like"/>
</dbReference>
<dbReference type="GO" id="GO:0004930">
    <property type="term" value="F:G protein-coupled receptor activity"/>
    <property type="evidence" value="ECO:0007669"/>
    <property type="project" value="InterPro"/>
</dbReference>
<dbReference type="PANTHER" id="PTHR23086">
    <property type="entry name" value="PHOSPHATIDYLINOSITOL-4-PHOSPHATE 5-KINASE"/>
    <property type="match status" value="1"/>
</dbReference>
<evidence type="ECO:0000259" key="8">
    <source>
        <dbReference type="PROSITE" id="PS50261"/>
    </source>
</evidence>
<keyword evidence="5" id="KW-0547">Nucleotide-binding</keyword>
<dbReference type="InterPro" id="IPR002498">
    <property type="entry name" value="PInositol-4-P-4/5-kinase_core"/>
</dbReference>
<feature type="region of interest" description="Disordered" evidence="6">
    <location>
        <begin position="1"/>
        <end position="44"/>
    </location>
</feature>
<dbReference type="InterPro" id="IPR017981">
    <property type="entry name" value="GPCR_2-like_7TM"/>
</dbReference>
<evidence type="ECO:0000259" key="9">
    <source>
        <dbReference type="PROSITE" id="PS51455"/>
    </source>
</evidence>
<comment type="subcellular location">
    <subcellularLocation>
        <location evidence="1">Membrane</location>
        <topology evidence="1">Multi-pass membrane protein</topology>
    </subcellularLocation>
</comment>
<protein>
    <submittedName>
        <fullName evidence="10">Phosphatidylinositol-4-phosphate-5-kinase (Pi-PIPKD5)</fullName>
    </submittedName>
</protein>
<feature type="transmembrane region" description="Helical" evidence="7">
    <location>
        <begin position="358"/>
        <end position="379"/>
    </location>
</feature>
<dbReference type="Pfam" id="PF00002">
    <property type="entry name" value="7tm_2"/>
    <property type="match status" value="1"/>
</dbReference>
<reference evidence="10 11" key="1">
    <citation type="journal article" date="2014" name="Genome Biol. Evol.">
        <title>The secreted proteins of Achlya hypogyna and Thraustotheca clavata identify the ancestral oomycete secretome and reveal gene acquisitions by horizontal gene transfer.</title>
        <authorList>
            <person name="Misner I."/>
            <person name="Blouin N."/>
            <person name="Leonard G."/>
            <person name="Richards T.A."/>
            <person name="Lane C.E."/>
        </authorList>
    </citation>
    <scope>NUCLEOTIDE SEQUENCE [LARGE SCALE GENOMIC DNA]</scope>
    <source>
        <strain evidence="10 11">ATCC 48635</strain>
    </source>
</reference>
<feature type="region of interest" description="Disordered" evidence="6">
    <location>
        <begin position="77"/>
        <end position="96"/>
    </location>
</feature>
<comment type="caution">
    <text evidence="10">The sequence shown here is derived from an EMBL/GenBank/DDBJ whole genome shotgun (WGS) entry which is preliminary data.</text>
</comment>
<dbReference type="OrthoDB" id="2129491at2759"/>
<dbReference type="PANTHER" id="PTHR23086:SF8">
    <property type="entry name" value="PHOSPHATIDYLINOSITOL 5-PHOSPHATE 4-KINASE, ISOFORM A"/>
    <property type="match status" value="1"/>
</dbReference>
<feature type="transmembrane region" description="Helical" evidence="7">
    <location>
        <begin position="132"/>
        <end position="149"/>
    </location>
</feature>
<feature type="transmembrane region" description="Helical" evidence="7">
    <location>
        <begin position="268"/>
        <end position="287"/>
    </location>
</feature>
<feature type="compositionally biased region" description="Low complexity" evidence="6">
    <location>
        <begin position="15"/>
        <end position="26"/>
    </location>
</feature>
<dbReference type="InterPro" id="IPR027484">
    <property type="entry name" value="PInositol-4-P-5-kinase_N"/>
</dbReference>
<feature type="transmembrane region" description="Helical" evidence="7">
    <location>
        <begin position="187"/>
        <end position="208"/>
    </location>
</feature>
<dbReference type="STRING" id="1202772.A0A1V9YWB6"/>
<keyword evidence="4 7" id="KW-0472">Membrane</keyword>
<dbReference type="SUPFAM" id="SSF56104">
    <property type="entry name" value="SAICAR synthase-like"/>
    <property type="match status" value="1"/>
</dbReference>
<dbReference type="GO" id="GO:0007166">
    <property type="term" value="P:cell surface receptor signaling pathway"/>
    <property type="evidence" value="ECO:0007669"/>
    <property type="project" value="InterPro"/>
</dbReference>
<dbReference type="PROSITE" id="PS50261">
    <property type="entry name" value="G_PROTEIN_RECEP_F2_4"/>
    <property type="match status" value="1"/>
</dbReference>
<dbReference type="CDD" id="cd00139">
    <property type="entry name" value="PIPKc"/>
    <property type="match status" value="1"/>
</dbReference>
<feature type="transmembrane region" description="Helical" evidence="7">
    <location>
        <begin position="400"/>
        <end position="423"/>
    </location>
</feature>
<keyword evidence="3 7" id="KW-1133">Transmembrane helix</keyword>
<keyword evidence="2 7" id="KW-0812">Transmembrane</keyword>
<keyword evidence="5" id="KW-0067">ATP-binding</keyword>
<dbReference type="Gene3D" id="1.20.1070.10">
    <property type="entry name" value="Rhodopsin 7-helix transmembrane proteins"/>
    <property type="match status" value="1"/>
</dbReference>
<feature type="transmembrane region" description="Helical" evidence="7">
    <location>
        <begin position="155"/>
        <end position="175"/>
    </location>
</feature>
<dbReference type="GO" id="GO:0005524">
    <property type="term" value="F:ATP binding"/>
    <property type="evidence" value="ECO:0007669"/>
    <property type="project" value="UniProtKB-UniRule"/>
</dbReference>
<dbReference type="SMART" id="SM00330">
    <property type="entry name" value="PIPKc"/>
    <property type="match status" value="1"/>
</dbReference>
<proteinExistence type="predicted"/>
<keyword evidence="11" id="KW-1185">Reference proteome</keyword>
<feature type="transmembrane region" description="Helical" evidence="7">
    <location>
        <begin position="235"/>
        <end position="256"/>
    </location>
</feature>
<evidence type="ECO:0000313" key="11">
    <source>
        <dbReference type="Proteomes" id="UP000243579"/>
    </source>
</evidence>
<gene>
    <name evidence="10" type="ORF">ACHHYP_05790</name>
</gene>
<dbReference type="Pfam" id="PF01504">
    <property type="entry name" value="PIP5K"/>
    <property type="match status" value="2"/>
</dbReference>
<name>A0A1V9YWB6_ACHHY</name>
<dbReference type="GO" id="GO:0016308">
    <property type="term" value="F:1-phosphatidylinositol-4-phosphate 5-kinase activity"/>
    <property type="evidence" value="ECO:0007669"/>
    <property type="project" value="TreeGrafter"/>
</dbReference>
<sequence>MASRRSKRAPGRNPTTMSGSSATTAAPDTLPVMEDSSPYGGADHYMHMQELTPSLRDVTSYYAQGQPSSQQYNMMMSSSAPASGQAPPPNSNHTAGTHIHVIDKEFQKQFRGRMTGQTNAKIHWMENKKSQVMGICWTMACLGLTLAFYNYRWAGLIAGSVNTIVCGLAVVVTYSQKREWHQHPNPIVHMRSCLSIFLAICLLLNVYVDYDPNPAHQSDFNSTKACKNLAGLTEFFFFSSEAWGLVMALDLLSSLNDPFKSYKRSMKFYHAFVWTASLVMGVVTFTAKYDGLDAGGFFQVDGRAVNTSAPAKTLIGFCLASSRNLPISTNSTKAAIVKPNTTSEPGAGFLKIQTWPWILLYGFVIFVLIVSLVVLLIAWRRLYSGGVPKTYNLRLRVLNYISLFTGAMVFYWLFLLFLYMSTYFVTDSATHEDDLAPMVLKQFFTFLIASKGYLEYIIWFAVNNVQKTRGKQRNHDVDVDLSPQVNLALRSEILYYTTSGIKQSVHEVGNGSNTSEMFLLNDGSDDNKHNKAIKFWSYAPTTFRAIRETFGIGDHEYTNLFSATTKERFSEGRSGAFMFYTSDESFIVKTMSREECDLLRRMAPKYATYLMSHPHSLLTKFYGCHAVLLYGKMYYFVVMGNLFANTQVIHHRYDIKGSWEDRNATMPKVGGKVTCRYCNARYTFGSTKSQECGDGLNYHEPNIVLKDNDLMTKVRIDPRAAEQLYDQICFDSDFLYDQGIMDYSLLMGVQSCEYYVEPGIVGGLHQGIQSASAFATQMATSVNGPALYQFGIIDFLQQWTFEKKFERFYKRYVKRKDPDGISAMPPKQYKLRFQQKMSQVFAISKGLNNPFAGQQPIWLDVLDQGVASSTRNNGMLRENATTFNQYIDDAANLRHTTAMVLSDNERDTRHVIPK</sequence>
<dbReference type="AlphaFoldDB" id="A0A1V9YWB6"/>
<dbReference type="Gene3D" id="3.30.810.10">
    <property type="entry name" value="2-Layer Sandwich"/>
    <property type="match status" value="1"/>
</dbReference>
<dbReference type="InterPro" id="IPR027483">
    <property type="entry name" value="PInositol-4-P-4/5-kinase_C_sf"/>
</dbReference>
<dbReference type="GO" id="GO:0005886">
    <property type="term" value="C:plasma membrane"/>
    <property type="evidence" value="ECO:0007669"/>
    <property type="project" value="TreeGrafter"/>
</dbReference>
<feature type="domain" description="PIPK" evidence="9">
    <location>
        <begin position="473"/>
        <end position="841"/>
    </location>
</feature>
<dbReference type="GO" id="GO:0046854">
    <property type="term" value="P:phosphatidylinositol phosphate biosynthetic process"/>
    <property type="evidence" value="ECO:0007669"/>
    <property type="project" value="TreeGrafter"/>
</dbReference>
<feature type="transmembrane region" description="Helical" evidence="7">
    <location>
        <begin position="443"/>
        <end position="462"/>
    </location>
</feature>
<dbReference type="PROSITE" id="PS51455">
    <property type="entry name" value="PIPK"/>
    <property type="match status" value="1"/>
</dbReference>
<feature type="domain" description="G-protein coupled receptors family 2 profile 2" evidence="8">
    <location>
        <begin position="152"/>
        <end position="463"/>
    </location>
</feature>
<keyword evidence="5" id="KW-0808">Transferase</keyword>
<dbReference type="Gene3D" id="3.30.800.10">
    <property type="entry name" value="Phosphatidylinositol Phosphate Kinase II Beta"/>
    <property type="match status" value="1"/>
</dbReference>
<evidence type="ECO:0000256" key="4">
    <source>
        <dbReference type="ARBA" id="ARBA00023136"/>
    </source>
</evidence>
<dbReference type="InterPro" id="IPR023610">
    <property type="entry name" value="PInositol-4/5-P-5/4-kinase"/>
</dbReference>
<organism evidence="10 11">
    <name type="scientific">Achlya hypogyna</name>
    <name type="common">Oomycete</name>
    <name type="synonym">Protoachlya hypogyna</name>
    <dbReference type="NCBI Taxonomy" id="1202772"/>
    <lineage>
        <taxon>Eukaryota</taxon>
        <taxon>Sar</taxon>
        <taxon>Stramenopiles</taxon>
        <taxon>Oomycota</taxon>
        <taxon>Saprolegniomycetes</taxon>
        <taxon>Saprolegniales</taxon>
        <taxon>Achlyaceae</taxon>
        <taxon>Achlya</taxon>
    </lineage>
</organism>
<evidence type="ECO:0000256" key="3">
    <source>
        <dbReference type="ARBA" id="ARBA00022989"/>
    </source>
</evidence>
<evidence type="ECO:0000256" key="2">
    <source>
        <dbReference type="ARBA" id="ARBA00022692"/>
    </source>
</evidence>
<evidence type="ECO:0000256" key="7">
    <source>
        <dbReference type="SAM" id="Phobius"/>
    </source>
</evidence>
<dbReference type="Proteomes" id="UP000243579">
    <property type="component" value="Unassembled WGS sequence"/>
</dbReference>
<evidence type="ECO:0000313" key="10">
    <source>
        <dbReference type="EMBL" id="OQR90124.1"/>
    </source>
</evidence>
<dbReference type="EMBL" id="JNBR01000670">
    <property type="protein sequence ID" value="OQR90124.1"/>
    <property type="molecule type" value="Genomic_DNA"/>
</dbReference>
<accession>A0A1V9YWB6</accession>
<evidence type="ECO:0000256" key="5">
    <source>
        <dbReference type="PROSITE-ProRule" id="PRU00781"/>
    </source>
</evidence>
<keyword evidence="5 10" id="KW-0418">Kinase</keyword>
<evidence type="ECO:0000256" key="1">
    <source>
        <dbReference type="ARBA" id="ARBA00004141"/>
    </source>
</evidence>